<organism evidence="1 2">
    <name type="scientific">Zemynaea arenosa</name>
    <dbReference type="NCBI Taxonomy" id="2561931"/>
    <lineage>
        <taxon>Bacteria</taxon>
        <taxon>Pseudomonadati</taxon>
        <taxon>Pseudomonadota</taxon>
        <taxon>Betaproteobacteria</taxon>
        <taxon>Burkholderiales</taxon>
        <taxon>Oxalobacteraceae</taxon>
        <taxon>Telluria group</taxon>
        <taxon>Zemynaea</taxon>
    </lineage>
</organism>
<protein>
    <submittedName>
        <fullName evidence="1">Uncharacterized protein</fullName>
    </submittedName>
</protein>
<dbReference type="AlphaFoldDB" id="A0A4Y9S315"/>
<dbReference type="EMBL" id="SPVF01000222">
    <property type="protein sequence ID" value="TFW15883.1"/>
    <property type="molecule type" value="Genomic_DNA"/>
</dbReference>
<gene>
    <name evidence="1" type="ORF">E4L96_17395</name>
</gene>
<dbReference type="Proteomes" id="UP000298438">
    <property type="component" value="Unassembled WGS sequence"/>
</dbReference>
<proteinExistence type="predicted"/>
<dbReference type="RefSeq" id="WP_135208480.1">
    <property type="nucleotide sequence ID" value="NZ_SPVF01000222.1"/>
</dbReference>
<keyword evidence="2" id="KW-1185">Reference proteome</keyword>
<dbReference type="OrthoDB" id="8907308at2"/>
<sequence>MIKHDDRRLQLIRAALAAGQAEAQADVRHLLPWQRLTIHLSPLIGETGFSALYGRAARLQSARHAWLTAPQASQSAEALLATLQGDLMMAPHGTAAEANAALLDTFTQLLAGLIGEALTIRLLVAAWGQGRDGAEEQK</sequence>
<name>A0A4Y9S315_9BURK</name>
<evidence type="ECO:0000313" key="1">
    <source>
        <dbReference type="EMBL" id="TFW15883.1"/>
    </source>
</evidence>
<comment type="caution">
    <text evidence="1">The sequence shown here is derived from an EMBL/GenBank/DDBJ whole genome shotgun (WGS) entry which is preliminary data.</text>
</comment>
<accession>A0A4Y9S315</accession>
<reference evidence="1 2" key="1">
    <citation type="submission" date="2019-03" db="EMBL/GenBank/DDBJ databases">
        <title>Draft Genome Sequence of Massilia arenosa sp. nov., a Novel Massilia Species Isolated from a Sandy-loam Maize Soil.</title>
        <authorList>
            <person name="Raths R."/>
            <person name="Peta V."/>
            <person name="Bucking H."/>
        </authorList>
    </citation>
    <scope>NUCLEOTIDE SEQUENCE [LARGE SCALE GENOMIC DNA]</scope>
    <source>
        <strain evidence="1 2">MC02</strain>
    </source>
</reference>
<evidence type="ECO:0000313" key="2">
    <source>
        <dbReference type="Proteomes" id="UP000298438"/>
    </source>
</evidence>